<sequence>MFDVNIYIETTIRSANAGTGYYGYVVEYFLQKNQEPVTRQEIESEEKVTANLLKLLACYRALEILKKPCQVTIYVDSNYVESGIKTWMHNWYQTDWVNSKGNLVKNKDIWKPLHALSKLHFISVENVKAHNYSAWLQDEIKKRRKQIEKNRA</sequence>
<dbReference type="GO" id="GO:0003676">
    <property type="term" value="F:nucleic acid binding"/>
    <property type="evidence" value="ECO:0007669"/>
    <property type="project" value="InterPro"/>
</dbReference>
<dbReference type="GO" id="GO:0004523">
    <property type="term" value="F:RNA-DNA hybrid ribonuclease activity"/>
    <property type="evidence" value="ECO:0007669"/>
    <property type="project" value="InterPro"/>
</dbReference>
<evidence type="ECO:0000259" key="1">
    <source>
        <dbReference type="PROSITE" id="PS50879"/>
    </source>
</evidence>
<organism evidence="2 3">
    <name type="scientific">Lachnotalea glycerini</name>
    <dbReference type="NCBI Taxonomy" id="1763509"/>
    <lineage>
        <taxon>Bacteria</taxon>
        <taxon>Bacillati</taxon>
        <taxon>Bacillota</taxon>
        <taxon>Clostridia</taxon>
        <taxon>Lachnospirales</taxon>
        <taxon>Lachnospiraceae</taxon>
        <taxon>Lachnotalea</taxon>
    </lineage>
</organism>
<evidence type="ECO:0000313" key="3">
    <source>
        <dbReference type="Proteomes" id="UP000216411"/>
    </source>
</evidence>
<keyword evidence="3" id="KW-1185">Reference proteome</keyword>
<dbReference type="Proteomes" id="UP000216411">
    <property type="component" value="Unassembled WGS sequence"/>
</dbReference>
<reference evidence="2 3" key="1">
    <citation type="journal article" date="2017" name="Genome Announc.">
        <title>Draft Genome Sequence of a Sporulating and Motile Strain of Lachnotalea glycerini Isolated from Water in Quebec City, Canada.</title>
        <authorList>
            <person name="Maheux A.F."/>
            <person name="Boudreau D.K."/>
            <person name="Berube E."/>
            <person name="Boissinot M."/>
            <person name="Raymond F."/>
            <person name="Brodeur S."/>
            <person name="Corbeil J."/>
            <person name="Isabel S."/>
            <person name="Omar R.F."/>
            <person name="Bergeron M.G."/>
        </authorList>
    </citation>
    <scope>NUCLEOTIDE SEQUENCE [LARGE SCALE GENOMIC DNA]</scope>
    <source>
        <strain evidence="2 3">CCRI-19302</strain>
    </source>
</reference>
<name>A0A371JBV7_9FIRM</name>
<comment type="caution">
    <text evidence="2">The sequence shown here is derived from an EMBL/GenBank/DDBJ whole genome shotgun (WGS) entry which is preliminary data.</text>
</comment>
<dbReference type="InterPro" id="IPR012337">
    <property type="entry name" value="RNaseH-like_sf"/>
</dbReference>
<accession>A0A371JBV7</accession>
<evidence type="ECO:0000313" key="2">
    <source>
        <dbReference type="EMBL" id="RDY30168.1"/>
    </source>
</evidence>
<dbReference type="InterPro" id="IPR036397">
    <property type="entry name" value="RNaseH_sf"/>
</dbReference>
<dbReference type="Pfam" id="PF00075">
    <property type="entry name" value="RNase_H"/>
    <property type="match status" value="1"/>
</dbReference>
<dbReference type="Gene3D" id="3.30.420.10">
    <property type="entry name" value="Ribonuclease H-like superfamily/Ribonuclease H"/>
    <property type="match status" value="1"/>
</dbReference>
<gene>
    <name evidence="2" type="ORF">CG710_016140</name>
</gene>
<protein>
    <recommendedName>
        <fullName evidence="1">RNase H type-1 domain-containing protein</fullName>
    </recommendedName>
</protein>
<feature type="domain" description="RNase H type-1" evidence="1">
    <location>
        <begin position="1"/>
        <end position="149"/>
    </location>
</feature>
<dbReference type="AlphaFoldDB" id="A0A371JBV7"/>
<dbReference type="PROSITE" id="PS50879">
    <property type="entry name" value="RNASE_H_1"/>
    <property type="match status" value="1"/>
</dbReference>
<dbReference type="EMBL" id="NOKA02000046">
    <property type="protein sequence ID" value="RDY30168.1"/>
    <property type="molecule type" value="Genomic_DNA"/>
</dbReference>
<dbReference type="OrthoDB" id="7845843at2"/>
<dbReference type="SUPFAM" id="SSF53098">
    <property type="entry name" value="Ribonuclease H-like"/>
    <property type="match status" value="1"/>
</dbReference>
<proteinExistence type="predicted"/>
<dbReference type="InterPro" id="IPR002156">
    <property type="entry name" value="RNaseH_domain"/>
</dbReference>
<dbReference type="RefSeq" id="WP_094375895.1">
    <property type="nucleotide sequence ID" value="NZ_NOKA02000046.1"/>
</dbReference>